<evidence type="ECO:0000313" key="1">
    <source>
        <dbReference type="EMBL" id="KAF2673661.1"/>
    </source>
</evidence>
<reference evidence="1" key="1">
    <citation type="journal article" date="2020" name="Stud. Mycol.">
        <title>101 Dothideomycetes genomes: a test case for predicting lifestyles and emergence of pathogens.</title>
        <authorList>
            <person name="Haridas S."/>
            <person name="Albert R."/>
            <person name="Binder M."/>
            <person name="Bloem J."/>
            <person name="Labutti K."/>
            <person name="Salamov A."/>
            <person name="Andreopoulos B."/>
            <person name="Baker S."/>
            <person name="Barry K."/>
            <person name="Bills G."/>
            <person name="Bluhm B."/>
            <person name="Cannon C."/>
            <person name="Castanera R."/>
            <person name="Culley D."/>
            <person name="Daum C."/>
            <person name="Ezra D."/>
            <person name="Gonzalez J."/>
            <person name="Henrissat B."/>
            <person name="Kuo A."/>
            <person name="Liang C."/>
            <person name="Lipzen A."/>
            <person name="Lutzoni F."/>
            <person name="Magnuson J."/>
            <person name="Mondo S."/>
            <person name="Nolan M."/>
            <person name="Ohm R."/>
            <person name="Pangilinan J."/>
            <person name="Park H.-J."/>
            <person name="Ramirez L."/>
            <person name="Alfaro M."/>
            <person name="Sun H."/>
            <person name="Tritt A."/>
            <person name="Yoshinaga Y."/>
            <person name="Zwiers L.-H."/>
            <person name="Turgeon B."/>
            <person name="Goodwin S."/>
            <person name="Spatafora J."/>
            <person name="Crous P."/>
            <person name="Grigoriev I."/>
        </authorList>
    </citation>
    <scope>NUCLEOTIDE SEQUENCE</scope>
    <source>
        <strain evidence="1">CBS 115976</strain>
    </source>
</reference>
<protein>
    <recommendedName>
        <fullName evidence="3">BTB domain-containing protein</fullName>
    </recommendedName>
</protein>
<proteinExistence type="predicted"/>
<dbReference type="Proteomes" id="UP000799302">
    <property type="component" value="Unassembled WGS sequence"/>
</dbReference>
<evidence type="ECO:0008006" key="3">
    <source>
        <dbReference type="Google" id="ProtNLM"/>
    </source>
</evidence>
<evidence type="ECO:0000313" key="2">
    <source>
        <dbReference type="Proteomes" id="UP000799302"/>
    </source>
</evidence>
<accession>A0A6A6UQE1</accession>
<dbReference type="AlphaFoldDB" id="A0A6A6UQE1"/>
<organism evidence="1 2">
    <name type="scientific">Microthyrium microscopicum</name>
    <dbReference type="NCBI Taxonomy" id="703497"/>
    <lineage>
        <taxon>Eukaryota</taxon>
        <taxon>Fungi</taxon>
        <taxon>Dikarya</taxon>
        <taxon>Ascomycota</taxon>
        <taxon>Pezizomycotina</taxon>
        <taxon>Dothideomycetes</taxon>
        <taxon>Dothideomycetes incertae sedis</taxon>
        <taxon>Microthyriales</taxon>
        <taxon>Microthyriaceae</taxon>
        <taxon>Microthyrium</taxon>
    </lineage>
</organism>
<name>A0A6A6UQE1_9PEZI</name>
<dbReference type="OrthoDB" id="5398371at2759"/>
<keyword evidence="2" id="KW-1185">Reference proteome</keyword>
<gene>
    <name evidence="1" type="ORF">BT63DRAFT_451718</name>
</gene>
<dbReference type="EMBL" id="MU004231">
    <property type="protein sequence ID" value="KAF2673661.1"/>
    <property type="molecule type" value="Genomic_DNA"/>
</dbReference>
<sequence length="417" mass="47078">MSADDEDSPTIIIDPAGDVVITIADERYPLSTASYRIKSEKLQNCSPYFKRLIGSSSFSEGANIQAQLVQLHKKYQDAKDAPTAELPSVNVDHIGQIGKVKDIRGLMTDFFRINHDLGISGGHLSVPLTNLANLCIVCDRFDSLEILKRYVISNNIFAGTQRRKSLPARDTWNEERSRMRMLVAVLLNHAPWFEDTAQLIAKGSRVWAEPEDTADRALWWDLPMIEDELKCRRSAIISTISSLLSHCVSLYTSGTLQCKLGYSNSLQCDVYQLGEIVKFFNRLGLMTLESTMAGTDGRDPFDGDIIKAFELLRQVPAYQIDKDHAHCGLRNRLIPSIDDIQTRLNQLAICGDCWSTDRAALLWTSAKKPLIFSSQSSQDETRRRIMRTSKLGHTCTKSHERIRDLCLSVDKNWKIPR</sequence>